<dbReference type="AlphaFoldDB" id="A0AA88QQW5"/>
<keyword evidence="3" id="KW-1185">Reference proteome</keyword>
<comment type="caution">
    <text evidence="2">The sequence shown here is derived from an EMBL/GenBank/DDBJ whole genome shotgun (WGS) entry which is preliminary data.</text>
</comment>
<reference evidence="2" key="1">
    <citation type="submission" date="2022-12" db="EMBL/GenBank/DDBJ databases">
        <title>Draft genome assemblies for two species of Escallonia (Escalloniales).</title>
        <authorList>
            <person name="Chanderbali A."/>
            <person name="Dervinis C."/>
            <person name="Anghel I."/>
            <person name="Soltis D."/>
            <person name="Soltis P."/>
            <person name="Zapata F."/>
        </authorList>
    </citation>
    <scope>NUCLEOTIDE SEQUENCE</scope>
    <source>
        <strain evidence="2">UCBG92.1500</strain>
        <tissue evidence="2">Leaf</tissue>
    </source>
</reference>
<accession>A0AA88QQW5</accession>
<dbReference type="Proteomes" id="UP001187471">
    <property type="component" value="Unassembled WGS sequence"/>
</dbReference>
<evidence type="ECO:0000256" key="1">
    <source>
        <dbReference type="SAM" id="MobiDB-lite"/>
    </source>
</evidence>
<gene>
    <name evidence="2" type="ORF">RJ640_013711</name>
</gene>
<feature type="compositionally biased region" description="Pro residues" evidence="1">
    <location>
        <begin position="40"/>
        <end position="65"/>
    </location>
</feature>
<feature type="compositionally biased region" description="Pro residues" evidence="1">
    <location>
        <begin position="1"/>
        <end position="19"/>
    </location>
</feature>
<feature type="region of interest" description="Disordered" evidence="1">
    <location>
        <begin position="1"/>
        <end position="24"/>
    </location>
</feature>
<evidence type="ECO:0000313" key="3">
    <source>
        <dbReference type="Proteomes" id="UP001187471"/>
    </source>
</evidence>
<protein>
    <submittedName>
        <fullName evidence="2">Uncharacterized protein</fullName>
    </submittedName>
</protein>
<sequence>MPPTPPSLPTPPTPAPSAPPIETTSFLPSLSPLLEIITAPPSPSPSMPPTPTFPPTPPTHVHYPPPINGVEKAAVAPSPCLGMSNVRELDLLTLLFALCVFVLRLVAVCYETPGEESMHSDVETGGQSF</sequence>
<organism evidence="2 3">
    <name type="scientific">Escallonia rubra</name>
    <dbReference type="NCBI Taxonomy" id="112253"/>
    <lineage>
        <taxon>Eukaryota</taxon>
        <taxon>Viridiplantae</taxon>
        <taxon>Streptophyta</taxon>
        <taxon>Embryophyta</taxon>
        <taxon>Tracheophyta</taxon>
        <taxon>Spermatophyta</taxon>
        <taxon>Magnoliopsida</taxon>
        <taxon>eudicotyledons</taxon>
        <taxon>Gunneridae</taxon>
        <taxon>Pentapetalae</taxon>
        <taxon>asterids</taxon>
        <taxon>campanulids</taxon>
        <taxon>Escalloniales</taxon>
        <taxon>Escalloniaceae</taxon>
        <taxon>Escallonia</taxon>
    </lineage>
</organism>
<name>A0AA88QQW5_9ASTE</name>
<evidence type="ECO:0000313" key="2">
    <source>
        <dbReference type="EMBL" id="KAK2966401.1"/>
    </source>
</evidence>
<dbReference type="EMBL" id="JAVXUO010003131">
    <property type="protein sequence ID" value="KAK2966401.1"/>
    <property type="molecule type" value="Genomic_DNA"/>
</dbReference>
<proteinExistence type="predicted"/>
<feature type="region of interest" description="Disordered" evidence="1">
    <location>
        <begin position="37"/>
        <end position="65"/>
    </location>
</feature>